<comment type="caution">
    <text evidence="7">The sequence shown here is derived from an EMBL/GenBank/DDBJ whole genome shotgun (WGS) entry which is preliminary data.</text>
</comment>
<gene>
    <name evidence="7" type="ORF">HDF09_001089</name>
</gene>
<dbReference type="EMBL" id="JACHDY010000001">
    <property type="protein sequence ID" value="MBB5316439.1"/>
    <property type="molecule type" value="Genomic_DNA"/>
</dbReference>
<evidence type="ECO:0000259" key="6">
    <source>
        <dbReference type="Pfam" id="PF01229"/>
    </source>
</evidence>
<feature type="signal peptide" evidence="5">
    <location>
        <begin position="1"/>
        <end position="26"/>
    </location>
</feature>
<dbReference type="Gene3D" id="2.60.40.1500">
    <property type="entry name" value="Glycosyl hydrolase domain, family 39"/>
    <property type="match status" value="1"/>
</dbReference>
<dbReference type="InterPro" id="IPR017853">
    <property type="entry name" value="GH"/>
</dbReference>
<dbReference type="InterPro" id="IPR049166">
    <property type="entry name" value="GH39_cat"/>
</dbReference>
<protein>
    <submittedName>
        <fullName evidence="7">Xylan 1,4-beta-xylosidase</fullName>
        <ecNumber evidence="7">3.2.1.37</ecNumber>
    </submittedName>
</protein>
<dbReference type="GO" id="GO:0009044">
    <property type="term" value="F:xylan 1,4-beta-xylosidase activity"/>
    <property type="evidence" value="ECO:0007669"/>
    <property type="project" value="UniProtKB-EC"/>
</dbReference>
<name>A0A7W8MRQ4_9BACT</name>
<dbReference type="GO" id="GO:0005975">
    <property type="term" value="P:carbohydrate metabolic process"/>
    <property type="evidence" value="ECO:0007669"/>
    <property type="project" value="InterPro"/>
</dbReference>
<dbReference type="PRINTS" id="PR00745">
    <property type="entry name" value="GLHYDRLASE39"/>
</dbReference>
<keyword evidence="2 7" id="KW-0378">Hydrolase</keyword>
<comment type="similarity">
    <text evidence="1">Belongs to the glycosyl hydrolase 39 family.</text>
</comment>
<organism evidence="7 8">
    <name type="scientific">Tunturiibacter empetritectus</name>
    <dbReference type="NCBI Taxonomy" id="3069691"/>
    <lineage>
        <taxon>Bacteria</taxon>
        <taxon>Pseudomonadati</taxon>
        <taxon>Acidobacteriota</taxon>
        <taxon>Terriglobia</taxon>
        <taxon>Terriglobales</taxon>
        <taxon>Acidobacteriaceae</taxon>
        <taxon>Tunturiibacter</taxon>
    </lineage>
</organism>
<proteinExistence type="inferred from homology"/>
<accession>A0A7W8MRQ4</accession>
<dbReference type="PANTHER" id="PTHR12631:SF10">
    <property type="entry name" value="BETA-XYLOSIDASE-LIKE PROTEIN-RELATED"/>
    <property type="match status" value="1"/>
</dbReference>
<keyword evidence="3 7" id="KW-0326">Glycosidase</keyword>
<keyword evidence="8" id="KW-1185">Reference proteome</keyword>
<evidence type="ECO:0000256" key="2">
    <source>
        <dbReference type="ARBA" id="ARBA00022801"/>
    </source>
</evidence>
<sequence length="507" mass="57372">MMRRRSRLLPLSLILLCTAWPCFSQSQPPAEEVVTIDAHATTTPFPHFWEQMFGSGRAILTLREAYREDLRAVKKVADFRYVRFHAILHDEVGVYNEDEHGNPVYNFAYVDSIYDGLLKNDVRPVVEISFMPKKLAFNPDALHPFWYKQNVSPPKSMERWDDLIQHFAQHLVERYGIDEVSQWYFEVWNEPNIDFWNGIPRQESYFELYDHTAGTLKSVSPRLRVGGPATAAAQWVPEFLQHTADNHIPVDFVSTHGYADDTVHNMFGTHEDIPMDDRVGRAIAKVRGEIDHSPTPHLPLFWTEWNVPGMMEARDTIYVGPALANTVRESAGNVDMLSFWTFSDVFEEGGPTSTPFRGDFGLRAFDGINKPSYYAYGLLHQLGDQRLANTSHNLIVTRTSNGDLAIAAWNLVDPGHQGLSRELNLHLSGVPQNAKVAMQRVDQAHGNVLPQWAAMGKPKNPTPAQAEQLNRETALPAPEQTALHNGTLHLSLTPNALVLIQIEDSRH</sequence>
<dbReference type="Pfam" id="PF01229">
    <property type="entry name" value="Glyco_hydro_39"/>
    <property type="match status" value="1"/>
</dbReference>
<evidence type="ECO:0000256" key="4">
    <source>
        <dbReference type="PIRSR" id="PIRSR600514-1"/>
    </source>
</evidence>
<reference evidence="7" key="1">
    <citation type="submission" date="2020-08" db="EMBL/GenBank/DDBJ databases">
        <title>Genomic Encyclopedia of Type Strains, Phase IV (KMG-V): Genome sequencing to study the core and pangenomes of soil and plant-associated prokaryotes.</title>
        <authorList>
            <person name="Whitman W."/>
        </authorList>
    </citation>
    <scope>NUCLEOTIDE SEQUENCE [LARGE SCALE GENOMIC DNA]</scope>
    <source>
        <strain evidence="7">M8UP27</strain>
    </source>
</reference>
<evidence type="ECO:0000256" key="5">
    <source>
        <dbReference type="SAM" id="SignalP"/>
    </source>
</evidence>
<keyword evidence="5" id="KW-0732">Signal</keyword>
<evidence type="ECO:0000256" key="3">
    <source>
        <dbReference type="ARBA" id="ARBA00023295"/>
    </source>
</evidence>
<evidence type="ECO:0000313" key="7">
    <source>
        <dbReference type="EMBL" id="MBB5316439.1"/>
    </source>
</evidence>
<evidence type="ECO:0000313" key="8">
    <source>
        <dbReference type="Proteomes" id="UP000568106"/>
    </source>
</evidence>
<feature type="active site" description="Proton donor" evidence="4">
    <location>
        <position position="190"/>
    </location>
</feature>
<dbReference type="Proteomes" id="UP000568106">
    <property type="component" value="Unassembled WGS sequence"/>
</dbReference>
<dbReference type="Gene3D" id="3.20.20.80">
    <property type="entry name" value="Glycosidases"/>
    <property type="match status" value="1"/>
</dbReference>
<feature type="domain" description="Glycosyl hydrolases family 39 N-terminal catalytic" evidence="6">
    <location>
        <begin position="34"/>
        <end position="470"/>
    </location>
</feature>
<evidence type="ECO:0000256" key="1">
    <source>
        <dbReference type="ARBA" id="ARBA00008875"/>
    </source>
</evidence>
<dbReference type="AlphaFoldDB" id="A0A7W8MRQ4"/>
<dbReference type="InterPro" id="IPR051923">
    <property type="entry name" value="Glycosyl_Hydrolase_39"/>
</dbReference>
<dbReference type="PANTHER" id="PTHR12631">
    <property type="entry name" value="ALPHA-L-IDURONIDASE"/>
    <property type="match status" value="1"/>
</dbReference>
<dbReference type="SUPFAM" id="SSF51445">
    <property type="entry name" value="(Trans)glycosidases"/>
    <property type="match status" value="1"/>
</dbReference>
<dbReference type="SUPFAM" id="SSF51011">
    <property type="entry name" value="Glycosyl hydrolase domain"/>
    <property type="match status" value="1"/>
</dbReference>
<dbReference type="InterPro" id="IPR049165">
    <property type="entry name" value="GH39_as"/>
</dbReference>
<dbReference type="PROSITE" id="PS01027">
    <property type="entry name" value="GLYCOSYL_HYDROL_F39"/>
    <property type="match status" value="1"/>
</dbReference>
<dbReference type="EC" id="3.2.1.37" evidence="7"/>
<feature type="chain" id="PRO_5031139427" evidence="5">
    <location>
        <begin position="27"/>
        <end position="507"/>
    </location>
</feature>
<dbReference type="InterPro" id="IPR000514">
    <property type="entry name" value="Glyco_hydro_39"/>
</dbReference>